<protein>
    <recommendedName>
        <fullName evidence="4">Pyridine nucleotide-disulfide oxidoreductase domain-containing protein 2</fullName>
    </recommendedName>
</protein>
<comment type="subunit">
    <text evidence="3">Interacts with COX5B; this interaction may contribute to localize PYROXD2 to the inner face of the inner mitochondrial membrane.</text>
</comment>
<comment type="function">
    <text evidence="2">Probable oxidoreductase that may play a role as regulator of mitochondrial function.</text>
</comment>
<name>A0A381YQG8_9ZZZZ</name>
<evidence type="ECO:0000256" key="2">
    <source>
        <dbReference type="ARBA" id="ARBA00037217"/>
    </source>
</evidence>
<comment type="subcellular location">
    <subcellularLocation>
        <location evidence="1">Mitochondrion matrix</location>
    </subcellularLocation>
</comment>
<sequence>EAGSIWTFHDGSDPWVIFHDQDRTLGGLAEAYPDQANAYRRYLVDAMPVARLALDMVRTPPSAARFAATALRRNPRGLARLLEWSRRSLVEVLGRYFDDWRLIMPAVTVGPTVWGLAPETPGTGLAAIGYATRHLVRSGRPVGGSGALTDAVRVAFEMAGGRVRCGARVDGLVIESGSVAGVRLVTGETLSAAVVVAACDPARVFVDWMDDPPASARRLADRWRLRPVPEGYESKVDGVLAGLPVPRWADLLRDRHPGLNPLGQTVVVCPSPEQLVEAHQLRDKGRVASQPTMLLDIPSVPDPAMAPEPGRHVLSLEALFTPYSLAGGWPGSSEPERWLNLWADLMEPGALDLVTAWRAMTPDRYEADFAMHRGHTPSFGASPLAVFFGRQPELTRYRTPVDGLYLSGAGTYPGAGIVGMAGRNVADTVLGDLSGSLNGSASVLGVGR</sequence>
<evidence type="ECO:0000256" key="4">
    <source>
        <dbReference type="ARBA" id="ARBA00040298"/>
    </source>
</evidence>
<proteinExistence type="predicted"/>
<evidence type="ECO:0000256" key="1">
    <source>
        <dbReference type="ARBA" id="ARBA00004305"/>
    </source>
</evidence>
<dbReference type="GO" id="GO:0005759">
    <property type="term" value="C:mitochondrial matrix"/>
    <property type="evidence" value="ECO:0007669"/>
    <property type="project" value="UniProtKB-SubCell"/>
</dbReference>
<evidence type="ECO:0000259" key="5">
    <source>
        <dbReference type="Pfam" id="PF01593"/>
    </source>
</evidence>
<dbReference type="Pfam" id="PF01593">
    <property type="entry name" value="Amino_oxidase"/>
    <property type="match status" value="1"/>
</dbReference>
<dbReference type="InterPro" id="IPR036188">
    <property type="entry name" value="FAD/NAD-bd_sf"/>
</dbReference>
<evidence type="ECO:0000313" key="6">
    <source>
        <dbReference type="EMBL" id="SVA78747.1"/>
    </source>
</evidence>
<dbReference type="Gene3D" id="3.50.50.60">
    <property type="entry name" value="FAD/NAD(P)-binding domain"/>
    <property type="match status" value="1"/>
</dbReference>
<dbReference type="EMBL" id="UINC01018693">
    <property type="protein sequence ID" value="SVA78747.1"/>
    <property type="molecule type" value="Genomic_DNA"/>
</dbReference>
<feature type="non-terminal residue" evidence="6">
    <location>
        <position position="1"/>
    </location>
</feature>
<dbReference type="InterPro" id="IPR002937">
    <property type="entry name" value="Amino_oxidase"/>
</dbReference>
<gene>
    <name evidence="6" type="ORF">METZ01_LOCUS131601</name>
</gene>
<dbReference type="PANTHER" id="PTHR10668:SF103">
    <property type="entry name" value="PYRIDINE NUCLEOTIDE-DISULFIDE OXIDOREDUCTASE DOMAIN-CONTAINING PROTEIN 2"/>
    <property type="match status" value="1"/>
</dbReference>
<dbReference type="GO" id="GO:0016491">
    <property type="term" value="F:oxidoreductase activity"/>
    <property type="evidence" value="ECO:0007669"/>
    <property type="project" value="InterPro"/>
</dbReference>
<dbReference type="SUPFAM" id="SSF51905">
    <property type="entry name" value="FAD/NAD(P)-binding domain"/>
    <property type="match status" value="1"/>
</dbReference>
<reference evidence="6" key="1">
    <citation type="submission" date="2018-05" db="EMBL/GenBank/DDBJ databases">
        <authorList>
            <person name="Lanie J.A."/>
            <person name="Ng W.-L."/>
            <person name="Kazmierczak K.M."/>
            <person name="Andrzejewski T.M."/>
            <person name="Davidsen T.M."/>
            <person name="Wayne K.J."/>
            <person name="Tettelin H."/>
            <person name="Glass J.I."/>
            <person name="Rusch D."/>
            <person name="Podicherti R."/>
            <person name="Tsui H.-C.T."/>
            <person name="Winkler M.E."/>
        </authorList>
    </citation>
    <scope>NUCLEOTIDE SEQUENCE</scope>
</reference>
<feature type="domain" description="Amine oxidase" evidence="5">
    <location>
        <begin position="62"/>
        <end position="222"/>
    </location>
</feature>
<evidence type="ECO:0000256" key="3">
    <source>
        <dbReference type="ARBA" id="ARBA00038825"/>
    </source>
</evidence>
<accession>A0A381YQG8</accession>
<dbReference type="AlphaFoldDB" id="A0A381YQG8"/>
<organism evidence="6">
    <name type="scientific">marine metagenome</name>
    <dbReference type="NCBI Taxonomy" id="408172"/>
    <lineage>
        <taxon>unclassified sequences</taxon>
        <taxon>metagenomes</taxon>
        <taxon>ecological metagenomes</taxon>
    </lineage>
</organism>
<dbReference type="PANTHER" id="PTHR10668">
    <property type="entry name" value="PHYTOENE DEHYDROGENASE"/>
    <property type="match status" value="1"/>
</dbReference>